<dbReference type="InterPro" id="IPR036737">
    <property type="entry name" value="OmpA-like_sf"/>
</dbReference>
<dbReference type="InterPro" id="IPR050330">
    <property type="entry name" value="Bact_OuterMem_StrucFunc"/>
</dbReference>
<gene>
    <name evidence="2" type="ORF">MNB_SUP05-SYMBIONT-5-772</name>
</gene>
<dbReference type="CDD" id="cd07185">
    <property type="entry name" value="OmpA_C-like"/>
    <property type="match status" value="1"/>
</dbReference>
<name>A0A1W1E4W7_9ZZZZ</name>
<dbReference type="PANTHER" id="PTHR30329:SF21">
    <property type="entry name" value="LIPOPROTEIN YIAD-RELATED"/>
    <property type="match status" value="1"/>
</dbReference>
<proteinExistence type="predicted"/>
<sequence length="198" mass="22160">MKFKIITISTLLALSSFSFADSKVWINPSANHHQVFKAMFGTNPGVVQTKMRMVIRHDSQALNAVNVAQNINTDYNKSLVLPIEFSFDSKELTTESKEFLIKVYAASLGMQRETGKKYKVVLNIEGHTDSIGPANYNQTLSQIRAETVKDYLVEKGLPTEMIKTNGHGEMQLLDKDNPANAKNRRVEITAKIIQIASK</sequence>
<dbReference type="Gene3D" id="3.30.1330.60">
    <property type="entry name" value="OmpA-like domain"/>
    <property type="match status" value="1"/>
</dbReference>
<dbReference type="Pfam" id="PF00691">
    <property type="entry name" value="OmpA"/>
    <property type="match status" value="1"/>
</dbReference>
<reference evidence="2" key="1">
    <citation type="submission" date="2016-10" db="EMBL/GenBank/DDBJ databases">
        <authorList>
            <person name="de Groot N.N."/>
        </authorList>
    </citation>
    <scope>NUCLEOTIDE SEQUENCE</scope>
</reference>
<organism evidence="2">
    <name type="scientific">hydrothermal vent metagenome</name>
    <dbReference type="NCBI Taxonomy" id="652676"/>
    <lineage>
        <taxon>unclassified sequences</taxon>
        <taxon>metagenomes</taxon>
        <taxon>ecological metagenomes</taxon>
    </lineage>
</organism>
<protein>
    <submittedName>
        <fullName evidence="2">Outer membrane protein A</fullName>
    </submittedName>
</protein>
<feature type="domain" description="OmpA-like" evidence="1">
    <location>
        <begin position="72"/>
        <end position="194"/>
    </location>
</feature>
<accession>A0A1W1E4W7</accession>
<evidence type="ECO:0000313" key="2">
    <source>
        <dbReference type="EMBL" id="SFV88776.1"/>
    </source>
</evidence>
<dbReference type="PROSITE" id="PS51123">
    <property type="entry name" value="OMPA_2"/>
    <property type="match status" value="1"/>
</dbReference>
<dbReference type="AlphaFoldDB" id="A0A1W1E4W7"/>
<dbReference type="EMBL" id="FPHZ01000178">
    <property type="protein sequence ID" value="SFV88776.1"/>
    <property type="molecule type" value="Genomic_DNA"/>
</dbReference>
<dbReference type="InterPro" id="IPR006665">
    <property type="entry name" value="OmpA-like"/>
</dbReference>
<evidence type="ECO:0000259" key="1">
    <source>
        <dbReference type="PROSITE" id="PS51123"/>
    </source>
</evidence>
<dbReference type="SUPFAM" id="SSF103088">
    <property type="entry name" value="OmpA-like"/>
    <property type="match status" value="1"/>
</dbReference>
<dbReference type="PANTHER" id="PTHR30329">
    <property type="entry name" value="STATOR ELEMENT OF FLAGELLAR MOTOR COMPLEX"/>
    <property type="match status" value="1"/>
</dbReference>